<keyword evidence="4 7" id="KW-0812">Transmembrane</keyword>
<feature type="transmembrane region" description="Helical" evidence="7">
    <location>
        <begin position="576"/>
        <end position="596"/>
    </location>
</feature>
<feature type="transmembrane region" description="Helical" evidence="7">
    <location>
        <begin position="122"/>
        <end position="144"/>
    </location>
</feature>
<evidence type="ECO:0000256" key="2">
    <source>
        <dbReference type="ARBA" id="ARBA00022448"/>
    </source>
</evidence>
<evidence type="ECO:0000256" key="1">
    <source>
        <dbReference type="ARBA" id="ARBA00004651"/>
    </source>
</evidence>
<proteinExistence type="predicted"/>
<feature type="transmembrane region" description="Helical" evidence="7">
    <location>
        <begin position="221"/>
        <end position="244"/>
    </location>
</feature>
<name>A0A0F9Z1C3_9ZZZZ</name>
<evidence type="ECO:0000256" key="7">
    <source>
        <dbReference type="SAM" id="Phobius"/>
    </source>
</evidence>
<dbReference type="InterPro" id="IPR036259">
    <property type="entry name" value="MFS_trans_sf"/>
</dbReference>
<dbReference type="SUPFAM" id="SSF103473">
    <property type="entry name" value="MFS general substrate transporter"/>
    <property type="match status" value="1"/>
</dbReference>
<feature type="transmembrane region" description="Helical" evidence="7">
    <location>
        <begin position="328"/>
        <end position="346"/>
    </location>
</feature>
<dbReference type="PROSITE" id="PS50850">
    <property type="entry name" value="MFS"/>
    <property type="match status" value="1"/>
</dbReference>
<keyword evidence="6 7" id="KW-0472">Membrane</keyword>
<keyword evidence="3" id="KW-1003">Cell membrane</keyword>
<feature type="transmembrane region" description="Helical" evidence="7">
    <location>
        <begin position="250"/>
        <end position="272"/>
    </location>
</feature>
<feature type="domain" description="Major facilitator superfamily (MFS) profile" evidence="8">
    <location>
        <begin position="18"/>
        <end position="601"/>
    </location>
</feature>
<feature type="transmembrane region" description="Helical" evidence="7">
    <location>
        <begin position="151"/>
        <end position="171"/>
    </location>
</feature>
<reference evidence="9" key="1">
    <citation type="journal article" date="2015" name="Nature">
        <title>Complex archaea that bridge the gap between prokaryotes and eukaryotes.</title>
        <authorList>
            <person name="Spang A."/>
            <person name="Saw J.H."/>
            <person name="Jorgensen S.L."/>
            <person name="Zaremba-Niedzwiedzka K."/>
            <person name="Martijn J."/>
            <person name="Lind A.E."/>
            <person name="van Eijk R."/>
            <person name="Schleper C."/>
            <person name="Guy L."/>
            <person name="Ettema T.J."/>
        </authorList>
    </citation>
    <scope>NUCLEOTIDE SEQUENCE</scope>
</reference>
<feature type="transmembrane region" description="Helical" evidence="7">
    <location>
        <begin position="52"/>
        <end position="71"/>
    </location>
</feature>
<dbReference type="Pfam" id="PF07690">
    <property type="entry name" value="MFS_1"/>
    <property type="match status" value="1"/>
</dbReference>
<accession>A0A0F9Z1C3</accession>
<comment type="subcellular location">
    <subcellularLocation>
        <location evidence="1">Cell membrane</location>
        <topology evidence="1">Multi-pass membrane protein</topology>
    </subcellularLocation>
</comment>
<feature type="transmembrane region" description="Helical" evidence="7">
    <location>
        <begin position="389"/>
        <end position="408"/>
    </location>
</feature>
<dbReference type="PRINTS" id="PR01035">
    <property type="entry name" value="TCRTETA"/>
</dbReference>
<feature type="transmembrane region" description="Helical" evidence="7">
    <location>
        <begin position="191"/>
        <end position="209"/>
    </location>
</feature>
<evidence type="ECO:0000256" key="3">
    <source>
        <dbReference type="ARBA" id="ARBA00022475"/>
    </source>
</evidence>
<dbReference type="GO" id="GO:0005886">
    <property type="term" value="C:plasma membrane"/>
    <property type="evidence" value="ECO:0007669"/>
    <property type="project" value="UniProtKB-SubCell"/>
</dbReference>
<evidence type="ECO:0000259" key="8">
    <source>
        <dbReference type="PROSITE" id="PS50850"/>
    </source>
</evidence>
<organism evidence="9">
    <name type="scientific">marine sediment metagenome</name>
    <dbReference type="NCBI Taxonomy" id="412755"/>
    <lineage>
        <taxon>unclassified sequences</taxon>
        <taxon>metagenomes</taxon>
        <taxon>ecological metagenomes</taxon>
    </lineage>
</organism>
<dbReference type="InterPro" id="IPR011701">
    <property type="entry name" value="MFS"/>
</dbReference>
<comment type="caution">
    <text evidence="9">The sequence shown here is derived from an EMBL/GenBank/DDBJ whole genome shotgun (WGS) entry which is preliminary data.</text>
</comment>
<evidence type="ECO:0000256" key="5">
    <source>
        <dbReference type="ARBA" id="ARBA00022989"/>
    </source>
</evidence>
<feature type="transmembrane region" description="Helical" evidence="7">
    <location>
        <begin position="83"/>
        <end position="102"/>
    </location>
</feature>
<sequence>MNEPDSSSTITEKEKRTTLIALLIVFLLAALDMTILSTAMPRIVSELDGLELYAWVTTSYMLAATVLVPIYGKLGDLYGRKRILVIGISIFLFGSMLCGISGEFGTLPLLGDGMHQLIVFRAIKGIGGAALFTSAIGIIADIYPPLQRAKFMGLFGAIFGIASIVGPALGGFLTDFATATLFGHEIAGWRWVFYANVPLGILALCMIIFKTPRLNHGNRGAIDFMGAFLLLVVFIPFLLALTWGGNQYAWGSPVLLSMFALSLISLALFVFVESRAKEAIMPLNLFRSRVFVITNLASFMIGMAFLGVIMFMPLFMQVVLGVNATNSGFSMFPLMLGLMSGSILSGRMVSRSGHYKSYLVGGAFILLVGVFLLSGIGPETSLIDLALRMFVVGIGLGPSQSLVSLVVQSAFPPSQIGVATSSTQFFRQIGNTVGVAIFGTLLTLNLTAELPRQLPMMTSASGQGFDMSQAQNSVMNPGALQTRVQDSFDEMIVTIEHAYQGDEAAIAQLQQSPLVPDDIKSQLPHSAADALPASAIEQRIDLLRALFAARVEQTVSDVETGVKLAFSNAITSMFRTSLWIILAGFLVSLAIPVISLSREVKSS</sequence>
<dbReference type="EMBL" id="LAZR01000004">
    <property type="protein sequence ID" value="KKO10884.1"/>
    <property type="molecule type" value="Genomic_DNA"/>
</dbReference>
<evidence type="ECO:0000313" key="9">
    <source>
        <dbReference type="EMBL" id="KKO10884.1"/>
    </source>
</evidence>
<dbReference type="PANTHER" id="PTHR23501:SF197">
    <property type="entry name" value="COMD"/>
    <property type="match status" value="1"/>
</dbReference>
<dbReference type="FunFam" id="1.20.1720.10:FF:000004">
    <property type="entry name" value="EmrB/QacA family drug resistance transporter"/>
    <property type="match status" value="1"/>
</dbReference>
<feature type="transmembrane region" description="Helical" evidence="7">
    <location>
        <begin position="358"/>
        <end position="377"/>
    </location>
</feature>
<feature type="transmembrane region" description="Helical" evidence="7">
    <location>
        <begin position="292"/>
        <end position="316"/>
    </location>
</feature>
<keyword evidence="2" id="KW-0813">Transport</keyword>
<evidence type="ECO:0000256" key="4">
    <source>
        <dbReference type="ARBA" id="ARBA00022692"/>
    </source>
</evidence>
<gene>
    <name evidence="9" type="ORF">LCGC14_0023670</name>
</gene>
<feature type="transmembrane region" description="Helical" evidence="7">
    <location>
        <begin position="429"/>
        <end position="448"/>
    </location>
</feature>
<dbReference type="AlphaFoldDB" id="A0A0F9Z1C3"/>
<protein>
    <recommendedName>
        <fullName evidence="8">Major facilitator superfamily (MFS) profile domain-containing protein</fullName>
    </recommendedName>
</protein>
<dbReference type="CDD" id="cd17502">
    <property type="entry name" value="MFS_Azr1_MDR_like"/>
    <property type="match status" value="1"/>
</dbReference>
<keyword evidence="5 7" id="KW-1133">Transmembrane helix</keyword>
<feature type="transmembrane region" description="Helical" evidence="7">
    <location>
        <begin position="20"/>
        <end position="40"/>
    </location>
</feature>
<evidence type="ECO:0000256" key="6">
    <source>
        <dbReference type="ARBA" id="ARBA00023136"/>
    </source>
</evidence>
<dbReference type="InterPro" id="IPR020846">
    <property type="entry name" value="MFS_dom"/>
</dbReference>
<dbReference type="GO" id="GO:0022857">
    <property type="term" value="F:transmembrane transporter activity"/>
    <property type="evidence" value="ECO:0007669"/>
    <property type="project" value="InterPro"/>
</dbReference>
<dbReference type="Gene3D" id="1.20.1250.20">
    <property type="entry name" value="MFS general substrate transporter like domains"/>
    <property type="match status" value="2"/>
</dbReference>
<dbReference type="InterPro" id="IPR001958">
    <property type="entry name" value="Tet-R_TetA/multi-R_MdtG-like"/>
</dbReference>
<dbReference type="PANTHER" id="PTHR23501">
    <property type="entry name" value="MAJOR FACILITATOR SUPERFAMILY"/>
    <property type="match status" value="1"/>
</dbReference>